<gene>
    <name evidence="1" type="ORF">ASU35_15520</name>
</gene>
<evidence type="ECO:0000313" key="2">
    <source>
        <dbReference type="Proteomes" id="UP000054874"/>
    </source>
</evidence>
<reference evidence="1 2" key="1">
    <citation type="submission" date="2015-11" db="EMBL/GenBank/DDBJ databases">
        <title>Butyribacter intestini gen. nov., sp. nov., a butyric acid-producing bacterium of the family Lachnospiraceae isolated from the human faeces.</title>
        <authorList>
            <person name="Zou Y."/>
            <person name="Xue W."/>
            <person name="Luo G."/>
            <person name="Lv M."/>
        </authorList>
    </citation>
    <scope>NUCLEOTIDE SEQUENCE [LARGE SCALE GENOMIC DNA]</scope>
    <source>
        <strain evidence="1 2">ACET-33324</strain>
    </source>
</reference>
<evidence type="ECO:0008006" key="3">
    <source>
        <dbReference type="Google" id="ProtNLM"/>
    </source>
</evidence>
<sequence length="112" mass="13410">MNVPINSKEFTDFISDNNLFQLTQEKLTTCLKNWWTHDKAAFLEDMNADLETVLKKYNFENDGVSFSKSYSYDPPMDYISVWIHIFDEENNYICEYTAFYDLELQIFDDKIK</sequence>
<name>A0A0V8QAV8_9FIRM</name>
<comment type="caution">
    <text evidence="1">The sequence shown here is derived from an EMBL/GenBank/DDBJ whole genome shotgun (WGS) entry which is preliminary data.</text>
</comment>
<dbReference type="EMBL" id="LNAM01000205">
    <property type="protein sequence ID" value="KSV57696.1"/>
    <property type="molecule type" value="Genomic_DNA"/>
</dbReference>
<keyword evidence="2" id="KW-1185">Reference proteome</keyword>
<dbReference type="Proteomes" id="UP000054874">
    <property type="component" value="Unassembled WGS sequence"/>
</dbReference>
<dbReference type="AlphaFoldDB" id="A0A0V8QAV8"/>
<proteinExistence type="predicted"/>
<dbReference type="OrthoDB" id="2083914at2"/>
<organism evidence="1 2">
    <name type="scientific">Acetivibrio ethanolgignens</name>
    <dbReference type="NCBI Taxonomy" id="290052"/>
    <lineage>
        <taxon>Bacteria</taxon>
        <taxon>Bacillati</taxon>
        <taxon>Bacillota</taxon>
        <taxon>Clostridia</taxon>
        <taxon>Eubacteriales</taxon>
        <taxon>Oscillospiraceae</taxon>
        <taxon>Acetivibrio</taxon>
    </lineage>
</organism>
<protein>
    <recommendedName>
        <fullName evidence="3">DUF3887 domain-containing protein</fullName>
    </recommendedName>
</protein>
<accession>A0A0V8QAV8</accession>
<dbReference type="RefSeq" id="WP_058354053.1">
    <property type="nucleotide sequence ID" value="NZ_CABMMD010000205.1"/>
</dbReference>
<evidence type="ECO:0000313" key="1">
    <source>
        <dbReference type="EMBL" id="KSV57696.1"/>
    </source>
</evidence>
<dbReference type="STRING" id="290052.ASU35_15520"/>